<comment type="similarity">
    <text evidence="1 7">Belongs to the universal ribosomal protein uL10 family.</text>
</comment>
<evidence type="ECO:0000256" key="5">
    <source>
        <dbReference type="ARBA" id="ARBA00023274"/>
    </source>
</evidence>
<dbReference type="PROSITE" id="PS01109">
    <property type="entry name" value="RIBOSOMAL_L10"/>
    <property type="match status" value="1"/>
</dbReference>
<gene>
    <name evidence="7" type="primary">rplJ</name>
    <name evidence="8" type="ORF">HNQ80_005135</name>
</gene>
<evidence type="ECO:0000256" key="4">
    <source>
        <dbReference type="ARBA" id="ARBA00022980"/>
    </source>
</evidence>
<dbReference type="AlphaFoldDB" id="A0A841L014"/>
<dbReference type="SUPFAM" id="SSF160369">
    <property type="entry name" value="Ribosomal protein L10-like"/>
    <property type="match status" value="1"/>
</dbReference>
<comment type="subunit">
    <text evidence="7">Part of the ribosomal stalk of the 50S ribosomal subunit. The N-terminus interacts with L11 and the large rRNA to form the base of the stalk. The C-terminus forms an elongated spine to which L12 dimers bind in a sequential fashion forming a multimeric L10(L12)X complex.</text>
</comment>
<proteinExistence type="inferred from homology"/>
<dbReference type="CDD" id="cd05797">
    <property type="entry name" value="Ribosomal_L10"/>
    <property type="match status" value="1"/>
</dbReference>
<organism evidence="8 9">
    <name type="scientific">Anaerosolibacter carboniphilus</name>
    <dbReference type="NCBI Taxonomy" id="1417629"/>
    <lineage>
        <taxon>Bacteria</taxon>
        <taxon>Bacillati</taxon>
        <taxon>Bacillota</taxon>
        <taxon>Clostridia</taxon>
        <taxon>Peptostreptococcales</taxon>
        <taxon>Thermotaleaceae</taxon>
        <taxon>Anaerosolibacter</taxon>
    </lineage>
</organism>
<dbReference type="Pfam" id="PF00466">
    <property type="entry name" value="Ribosomal_L10"/>
    <property type="match status" value="1"/>
</dbReference>
<dbReference type="InterPro" id="IPR001790">
    <property type="entry name" value="Ribosomal_uL10"/>
</dbReference>
<dbReference type="InterPro" id="IPR047865">
    <property type="entry name" value="Ribosomal_uL10_bac_type"/>
</dbReference>
<dbReference type="FunFam" id="3.30.70.1730:FF:000001">
    <property type="entry name" value="50S ribosomal protein L10"/>
    <property type="match status" value="1"/>
</dbReference>
<evidence type="ECO:0000256" key="6">
    <source>
        <dbReference type="ARBA" id="ARBA00035202"/>
    </source>
</evidence>
<sequence>MSNAIEIKKQIVEEIKEKFSKAQSAVVVDYRGLNVEEVTELRKRMREAGIDYKVYKNTMTRMAAQETGFEALLGDLTGPNAIAFSYSDPVIPAKILNDFAKDHKKLELKSGVVEGKYCSLDEIKAIAEIPSKEVLLAKLLGSIKSPLSNLAYLLQAIADKQNGAEA</sequence>
<dbReference type="RefSeq" id="WP_184313909.1">
    <property type="nucleotide sequence ID" value="NZ_JACHEN010000058.1"/>
</dbReference>
<reference evidence="8 9" key="1">
    <citation type="submission" date="2020-08" db="EMBL/GenBank/DDBJ databases">
        <title>Genomic Encyclopedia of Type Strains, Phase IV (KMG-IV): sequencing the most valuable type-strain genomes for metagenomic binning, comparative biology and taxonomic classification.</title>
        <authorList>
            <person name="Goeker M."/>
        </authorList>
    </citation>
    <scope>NUCLEOTIDE SEQUENCE [LARGE SCALE GENOMIC DNA]</scope>
    <source>
        <strain evidence="8 9">DSM 103526</strain>
    </source>
</reference>
<evidence type="ECO:0000256" key="3">
    <source>
        <dbReference type="ARBA" id="ARBA00022884"/>
    </source>
</evidence>
<dbReference type="GO" id="GO:0015934">
    <property type="term" value="C:large ribosomal subunit"/>
    <property type="evidence" value="ECO:0007669"/>
    <property type="project" value="InterPro"/>
</dbReference>
<evidence type="ECO:0000256" key="1">
    <source>
        <dbReference type="ARBA" id="ARBA00008889"/>
    </source>
</evidence>
<dbReference type="GO" id="GO:0006412">
    <property type="term" value="P:translation"/>
    <property type="evidence" value="ECO:0007669"/>
    <property type="project" value="UniProtKB-UniRule"/>
</dbReference>
<dbReference type="PANTHER" id="PTHR11560">
    <property type="entry name" value="39S RIBOSOMAL PROTEIN L10, MITOCHONDRIAL"/>
    <property type="match status" value="1"/>
</dbReference>
<dbReference type="Proteomes" id="UP000579281">
    <property type="component" value="Unassembled WGS sequence"/>
</dbReference>
<name>A0A841L014_9FIRM</name>
<dbReference type="InterPro" id="IPR043141">
    <property type="entry name" value="Ribosomal_uL10-like_sf"/>
</dbReference>
<dbReference type="HAMAP" id="MF_00362">
    <property type="entry name" value="Ribosomal_uL10"/>
    <property type="match status" value="1"/>
</dbReference>
<keyword evidence="4 7" id="KW-0689">Ribosomal protein</keyword>
<protein>
    <recommendedName>
        <fullName evidence="6 7">Large ribosomal subunit protein uL10</fullName>
    </recommendedName>
</protein>
<dbReference type="GO" id="GO:0070180">
    <property type="term" value="F:large ribosomal subunit rRNA binding"/>
    <property type="evidence" value="ECO:0007669"/>
    <property type="project" value="UniProtKB-UniRule"/>
</dbReference>
<keyword evidence="5 7" id="KW-0687">Ribonucleoprotein</keyword>
<dbReference type="GO" id="GO:0003735">
    <property type="term" value="F:structural constituent of ribosome"/>
    <property type="evidence" value="ECO:0007669"/>
    <property type="project" value="InterPro"/>
</dbReference>
<comment type="function">
    <text evidence="7">Forms part of the ribosomal stalk, playing a central role in the interaction of the ribosome with GTP-bound translation factors.</text>
</comment>
<keyword evidence="9" id="KW-1185">Reference proteome</keyword>
<evidence type="ECO:0000313" key="9">
    <source>
        <dbReference type="Proteomes" id="UP000579281"/>
    </source>
</evidence>
<dbReference type="NCBIfam" id="NF000955">
    <property type="entry name" value="PRK00099.1-1"/>
    <property type="match status" value="1"/>
</dbReference>
<dbReference type="EMBL" id="JACHEN010000058">
    <property type="protein sequence ID" value="MBB6218957.1"/>
    <property type="molecule type" value="Genomic_DNA"/>
</dbReference>
<evidence type="ECO:0000313" key="8">
    <source>
        <dbReference type="EMBL" id="MBB6218957.1"/>
    </source>
</evidence>
<evidence type="ECO:0000256" key="7">
    <source>
        <dbReference type="HAMAP-Rule" id="MF_00362"/>
    </source>
</evidence>
<keyword evidence="3 7" id="KW-0694">RNA-binding</keyword>
<dbReference type="InterPro" id="IPR002363">
    <property type="entry name" value="Ribosomal_uL10_CS_bac"/>
</dbReference>
<dbReference type="Gene3D" id="3.30.70.1730">
    <property type="match status" value="1"/>
</dbReference>
<accession>A0A841L014</accession>
<keyword evidence="2 7" id="KW-0699">rRNA-binding</keyword>
<dbReference type="InterPro" id="IPR022973">
    <property type="entry name" value="Ribosomal_uL10_bac"/>
</dbReference>
<evidence type="ECO:0000256" key="2">
    <source>
        <dbReference type="ARBA" id="ARBA00022730"/>
    </source>
</evidence>
<comment type="caution">
    <text evidence="8">The sequence shown here is derived from an EMBL/GenBank/DDBJ whole genome shotgun (WGS) entry which is preliminary data.</text>
</comment>
<dbReference type="Gene3D" id="6.10.250.290">
    <property type="match status" value="1"/>
</dbReference>